<gene>
    <name evidence="8" type="ORF">JYZ213_LOCUS35672</name>
</gene>
<dbReference type="Pfam" id="PF04389">
    <property type="entry name" value="Peptidase_M28"/>
    <property type="match status" value="1"/>
</dbReference>
<evidence type="ECO:0000256" key="3">
    <source>
        <dbReference type="ARBA" id="ARBA00022692"/>
    </source>
</evidence>
<dbReference type="InterPro" id="IPR017452">
    <property type="entry name" value="GPCR_Rhodpsn_7TM"/>
</dbReference>
<dbReference type="GO" id="GO:0016020">
    <property type="term" value="C:membrane"/>
    <property type="evidence" value="ECO:0007669"/>
    <property type="project" value="UniProtKB-SubCell"/>
</dbReference>
<dbReference type="PANTHER" id="PTHR10404">
    <property type="entry name" value="N-ACETYLATED-ALPHA-LINKED ACIDIC DIPEPTIDASE"/>
    <property type="match status" value="1"/>
</dbReference>
<evidence type="ECO:0000256" key="1">
    <source>
        <dbReference type="ARBA" id="ARBA00004370"/>
    </source>
</evidence>
<dbReference type="Proteomes" id="UP000663845">
    <property type="component" value="Unassembled WGS sequence"/>
</dbReference>
<feature type="transmembrane region" description="Helical" evidence="6">
    <location>
        <begin position="63"/>
        <end position="82"/>
    </location>
</feature>
<evidence type="ECO:0000256" key="5">
    <source>
        <dbReference type="ARBA" id="ARBA00023136"/>
    </source>
</evidence>
<dbReference type="PANTHER" id="PTHR10404:SF77">
    <property type="entry name" value="GLUTAMATE CARBOXYPEPTIDASE 2 HOMOLOG"/>
    <property type="match status" value="1"/>
</dbReference>
<feature type="transmembrane region" description="Helical" evidence="6">
    <location>
        <begin position="156"/>
        <end position="173"/>
    </location>
</feature>
<dbReference type="AlphaFoldDB" id="A0A815IEJ2"/>
<organism evidence="8 9">
    <name type="scientific">Adineta steineri</name>
    <dbReference type="NCBI Taxonomy" id="433720"/>
    <lineage>
        <taxon>Eukaryota</taxon>
        <taxon>Metazoa</taxon>
        <taxon>Spiralia</taxon>
        <taxon>Gnathifera</taxon>
        <taxon>Rotifera</taxon>
        <taxon>Eurotatoria</taxon>
        <taxon>Bdelloidea</taxon>
        <taxon>Adinetida</taxon>
        <taxon>Adinetidae</taxon>
        <taxon>Adineta</taxon>
    </lineage>
</organism>
<dbReference type="InterPro" id="IPR039373">
    <property type="entry name" value="Peptidase_M28B"/>
</dbReference>
<evidence type="ECO:0000259" key="7">
    <source>
        <dbReference type="PROSITE" id="PS50262"/>
    </source>
</evidence>
<dbReference type="PROSITE" id="PS50262">
    <property type="entry name" value="G_PROTEIN_RECEP_F1_2"/>
    <property type="match status" value="1"/>
</dbReference>
<comment type="subcellular location">
    <subcellularLocation>
        <location evidence="1">Membrane</location>
    </subcellularLocation>
</comment>
<dbReference type="FunFam" id="3.40.630.10:FF:000101">
    <property type="entry name" value="N-acetylated alpha-linked acidic dipeptidase like 1"/>
    <property type="match status" value="1"/>
</dbReference>
<dbReference type="SUPFAM" id="SSF81321">
    <property type="entry name" value="Family A G protein-coupled receptor-like"/>
    <property type="match status" value="1"/>
</dbReference>
<evidence type="ECO:0000256" key="4">
    <source>
        <dbReference type="ARBA" id="ARBA00022989"/>
    </source>
</evidence>
<dbReference type="EMBL" id="CAJNOG010000809">
    <property type="protein sequence ID" value="CAF1362692.1"/>
    <property type="molecule type" value="Genomic_DNA"/>
</dbReference>
<dbReference type="GO" id="GO:0004180">
    <property type="term" value="F:carboxypeptidase activity"/>
    <property type="evidence" value="ECO:0007669"/>
    <property type="project" value="TreeGrafter"/>
</dbReference>
<keyword evidence="4 6" id="KW-1133">Transmembrane helix</keyword>
<sequence length="582" mass="66929">MSYDENEVSSISILNATTNSTNPTQAVLIAFQIGRSISCFCIIFGILGNITLIFTISRSSFLYFPYGLLLLFISTFDIIRLISTIIYYLLQGNIIPLTLSTLTIYVTLYRYPKNVTNWLKVFLAIERFIAVKYWIKNRYNIHSNHAKTLNRLRQRKLLLIILILLLCSLISQHPNLIPYRFISTHIDPLRLLIVNKPNPNFYYANHLFNGILFTIISYIILDDLLPIIILIICNTCLLYQLRRLPTITSKKLADSIYILFFLTIFSIFIIPRSFLVVFNLYTNPEYINDTIISVVFHSFQGLEMINSAITGYTCFLSCRALRKDLIRNLQIIFHRNNNVLKSSIIELKTVSQEHRYVLIGAHFDAWNFGALDDGSGTVVNHELARVFGLLIGSNWKPRRSLMFCAWAAEEYGIIGSVEFVEEYAKILGSRVVSYINMDNIVKGSQLMVMEMSPLLYDFSIEISKQVKAPYTNETIYEQWIRHNNGEKDIGKKYFTMGLSASSDYAGFNQIVGSSNLGMIYKNQSVNKNLDSNPLYHTQYETFRLVKEFIDPEFQTHQAIARVIGLAAFTLTDIDLLPFNPER</sequence>
<name>A0A815IEJ2_9BILA</name>
<dbReference type="InterPro" id="IPR007484">
    <property type="entry name" value="Peptidase_M28"/>
</dbReference>
<feature type="domain" description="G-protein coupled receptors family 1 profile" evidence="7">
    <location>
        <begin position="48"/>
        <end position="314"/>
    </location>
</feature>
<feature type="transmembrane region" description="Helical" evidence="6">
    <location>
        <begin position="37"/>
        <end position="57"/>
    </location>
</feature>
<evidence type="ECO:0000256" key="2">
    <source>
        <dbReference type="ARBA" id="ARBA00005634"/>
    </source>
</evidence>
<dbReference type="Gene3D" id="3.40.630.10">
    <property type="entry name" value="Zn peptidases"/>
    <property type="match status" value="1"/>
</dbReference>
<feature type="transmembrane region" description="Helical" evidence="6">
    <location>
        <begin position="94"/>
        <end position="112"/>
    </location>
</feature>
<feature type="non-terminal residue" evidence="8">
    <location>
        <position position="582"/>
    </location>
</feature>
<evidence type="ECO:0000256" key="6">
    <source>
        <dbReference type="SAM" id="Phobius"/>
    </source>
</evidence>
<feature type="transmembrane region" description="Helical" evidence="6">
    <location>
        <begin position="257"/>
        <end position="281"/>
    </location>
</feature>
<accession>A0A815IEJ2</accession>
<reference evidence="8" key="1">
    <citation type="submission" date="2021-02" db="EMBL/GenBank/DDBJ databases">
        <authorList>
            <person name="Nowell W R."/>
        </authorList>
    </citation>
    <scope>NUCLEOTIDE SEQUENCE</scope>
</reference>
<comment type="caution">
    <text evidence="8">The sequence shown here is derived from an EMBL/GenBank/DDBJ whole genome shotgun (WGS) entry which is preliminary data.</text>
</comment>
<evidence type="ECO:0000313" key="9">
    <source>
        <dbReference type="Proteomes" id="UP000663845"/>
    </source>
</evidence>
<feature type="transmembrane region" description="Helical" evidence="6">
    <location>
        <begin position="211"/>
        <end position="237"/>
    </location>
</feature>
<keyword evidence="5 6" id="KW-0472">Membrane</keyword>
<dbReference type="SUPFAM" id="SSF53187">
    <property type="entry name" value="Zn-dependent exopeptidases"/>
    <property type="match status" value="1"/>
</dbReference>
<dbReference type="Gene3D" id="1.20.1070.10">
    <property type="entry name" value="Rhodopsin 7-helix transmembrane proteins"/>
    <property type="match status" value="1"/>
</dbReference>
<protein>
    <recommendedName>
        <fullName evidence="7">G-protein coupled receptors family 1 profile domain-containing protein</fullName>
    </recommendedName>
</protein>
<evidence type="ECO:0000313" key="8">
    <source>
        <dbReference type="EMBL" id="CAF1362692.1"/>
    </source>
</evidence>
<proteinExistence type="inferred from homology"/>
<comment type="similarity">
    <text evidence="2">Belongs to the peptidase M28 family. M28B subfamily.</text>
</comment>
<keyword evidence="3 6" id="KW-0812">Transmembrane</keyword>